<dbReference type="AlphaFoldDB" id="A0A318UDT0"/>
<sequence length="132" mass="15702">MILNTSKTENWIGNLFKRDFINEEYCDEEFVDEYLDQRDSDPFDLKWTEANKYLEIYIDQNLSVKEIEEIEKIKEKWRVLFFQKVIKITQHPDLAAYVSEDIDLIIGYMLTGEKNSFIEGMIQSFENGELPG</sequence>
<dbReference type="Proteomes" id="UP000248198">
    <property type="component" value="Unassembled WGS sequence"/>
</dbReference>
<protein>
    <submittedName>
        <fullName evidence="1">Uncharacterized protein</fullName>
    </submittedName>
</protein>
<dbReference type="OrthoDB" id="6903468at2"/>
<comment type="caution">
    <text evidence="1">The sequence shown here is derived from an EMBL/GenBank/DDBJ whole genome shotgun (WGS) entry which is preliminary data.</text>
</comment>
<gene>
    <name evidence="1" type="ORF">B0O44_10521</name>
</gene>
<evidence type="ECO:0000313" key="2">
    <source>
        <dbReference type="Proteomes" id="UP000248198"/>
    </source>
</evidence>
<keyword evidence="2" id="KW-1185">Reference proteome</keyword>
<dbReference type="RefSeq" id="WP_110832044.1">
    <property type="nucleotide sequence ID" value="NZ_QKLU01000005.1"/>
</dbReference>
<proteinExistence type="predicted"/>
<dbReference type="EMBL" id="QKLU01000005">
    <property type="protein sequence ID" value="PYF72656.1"/>
    <property type="molecule type" value="Genomic_DNA"/>
</dbReference>
<evidence type="ECO:0000313" key="1">
    <source>
        <dbReference type="EMBL" id="PYF72656.1"/>
    </source>
</evidence>
<reference evidence="1 2" key="1">
    <citation type="submission" date="2018-06" db="EMBL/GenBank/DDBJ databases">
        <title>Genomic Encyclopedia of Archaeal and Bacterial Type Strains, Phase II (KMG-II): from individual species to whole genera.</title>
        <authorList>
            <person name="Goeker M."/>
        </authorList>
    </citation>
    <scope>NUCLEOTIDE SEQUENCE [LARGE SCALE GENOMIC DNA]</scope>
    <source>
        <strain evidence="1 2">DSM 27372</strain>
    </source>
</reference>
<accession>A0A318UDT0</accession>
<name>A0A318UDT0_9SPHI</name>
<organism evidence="1 2">
    <name type="scientific">Pedobacter nutrimenti</name>
    <dbReference type="NCBI Taxonomy" id="1241337"/>
    <lineage>
        <taxon>Bacteria</taxon>
        <taxon>Pseudomonadati</taxon>
        <taxon>Bacteroidota</taxon>
        <taxon>Sphingobacteriia</taxon>
        <taxon>Sphingobacteriales</taxon>
        <taxon>Sphingobacteriaceae</taxon>
        <taxon>Pedobacter</taxon>
    </lineage>
</organism>